<feature type="chain" id="PRO_5023080041" evidence="1">
    <location>
        <begin position="23"/>
        <end position="92"/>
    </location>
</feature>
<proteinExistence type="predicted"/>
<dbReference type="Proteomes" id="UP000321248">
    <property type="component" value="Unassembled WGS sequence"/>
</dbReference>
<sequence>MRILVATAIAAAGIVAATVATAIASQESPRTLEQCAALLPAGKVYSFEIIGSIDATGSAPALSGEMSVSDGTEVDRSEETAAFGQCVVGILR</sequence>
<name>A0A5C8KJ33_9GAMM</name>
<gene>
    <name evidence="2" type="ORF">FU658_11850</name>
</gene>
<comment type="caution">
    <text evidence="2">The sequence shown here is derived from an EMBL/GenBank/DDBJ whole genome shotgun (WGS) entry which is preliminary data.</text>
</comment>
<organism evidence="2 3">
    <name type="scientific">Alkalisalibacterium limincola</name>
    <dbReference type="NCBI Taxonomy" id="2699169"/>
    <lineage>
        <taxon>Bacteria</taxon>
        <taxon>Pseudomonadati</taxon>
        <taxon>Pseudomonadota</taxon>
        <taxon>Gammaproteobacteria</taxon>
        <taxon>Lysobacterales</taxon>
        <taxon>Lysobacteraceae</taxon>
        <taxon>Alkalisalibacterium</taxon>
    </lineage>
</organism>
<evidence type="ECO:0000313" key="3">
    <source>
        <dbReference type="Proteomes" id="UP000321248"/>
    </source>
</evidence>
<feature type="signal peptide" evidence="1">
    <location>
        <begin position="1"/>
        <end position="22"/>
    </location>
</feature>
<evidence type="ECO:0000256" key="1">
    <source>
        <dbReference type="SAM" id="SignalP"/>
    </source>
</evidence>
<keyword evidence="3" id="KW-1185">Reference proteome</keyword>
<dbReference type="OrthoDB" id="6058813at2"/>
<dbReference type="AlphaFoldDB" id="A0A5C8KJ33"/>
<keyword evidence="1" id="KW-0732">Signal</keyword>
<dbReference type="EMBL" id="VRTS01000009">
    <property type="protein sequence ID" value="TXK60483.1"/>
    <property type="molecule type" value="Genomic_DNA"/>
</dbReference>
<reference evidence="2 3" key="1">
    <citation type="submission" date="2019-08" db="EMBL/GenBank/DDBJ databases">
        <authorList>
            <person name="Karlyshev A.V."/>
        </authorList>
    </citation>
    <scope>NUCLEOTIDE SEQUENCE [LARGE SCALE GENOMIC DNA]</scope>
    <source>
        <strain evidence="2 3">Alg18-2.2</strain>
    </source>
</reference>
<accession>A0A5C8KJ33</accession>
<evidence type="ECO:0000313" key="2">
    <source>
        <dbReference type="EMBL" id="TXK60483.1"/>
    </source>
</evidence>
<dbReference type="RefSeq" id="WP_147892276.1">
    <property type="nucleotide sequence ID" value="NZ_VRTS01000009.1"/>
</dbReference>
<protein>
    <submittedName>
        <fullName evidence="2">Uncharacterized protein</fullName>
    </submittedName>
</protein>